<name>A0ABQ3W5U5_9LACO</name>
<dbReference type="EMBL" id="BOCI01000461">
    <property type="protein sequence ID" value="GHW01923.1"/>
    <property type="molecule type" value="Genomic_DNA"/>
</dbReference>
<gene>
    <name evidence="4" type="ORF">lacNasYZ03_16100</name>
</gene>
<dbReference type="Pfam" id="PF00440">
    <property type="entry name" value="TetR_N"/>
    <property type="match status" value="1"/>
</dbReference>
<dbReference type="PANTHER" id="PTHR43479:SF11">
    <property type="entry name" value="ACREF_ENVCD OPERON REPRESSOR-RELATED"/>
    <property type="match status" value="1"/>
</dbReference>
<dbReference type="InterPro" id="IPR001647">
    <property type="entry name" value="HTH_TetR"/>
</dbReference>
<dbReference type="PROSITE" id="PS50977">
    <property type="entry name" value="HTH_TETR_2"/>
    <property type="match status" value="1"/>
</dbReference>
<reference evidence="5" key="1">
    <citation type="submission" date="2021-01" db="EMBL/GenBank/DDBJ databases">
        <title>Draft genome sequence of Nasalis larvatus strain YZ03.</title>
        <authorList>
            <person name="Suzuki-Hashido N."/>
            <person name="Tsuchida S."/>
            <person name="Hayakawa T."/>
        </authorList>
    </citation>
    <scope>NUCLEOTIDE SEQUENCE [LARGE SCALE GENOMIC DNA]</scope>
    <source>
        <strain evidence="5">YZ03</strain>
    </source>
</reference>
<feature type="DNA-binding region" description="H-T-H motif" evidence="2">
    <location>
        <begin position="34"/>
        <end position="53"/>
    </location>
</feature>
<protein>
    <submittedName>
        <fullName evidence="4">TetR family transcriptional regulator</fullName>
    </submittedName>
</protein>
<sequence length="191" mass="21827">MRQMTKKSRKTASKAKIRQALIDLVPVTGFQQLTVSQLCQKAGINRGTFYLNYLDKDDLLRQTESDFFAGVQKILGKNEAASSKELFSKAAILELIVYIKQNEALVTVFFKSDLAARTEYRLQEIMTEVFSSRHANLTNPAIKQPYASRLVFGGLATIFTLWVQRGMRESPEEISRILDQYRRLSPEEIIK</sequence>
<accession>A0ABQ3W5U5</accession>
<dbReference type="Proteomes" id="UP000616547">
    <property type="component" value="Unassembled WGS sequence"/>
</dbReference>
<keyword evidence="5" id="KW-1185">Reference proteome</keyword>
<evidence type="ECO:0000256" key="2">
    <source>
        <dbReference type="PROSITE-ProRule" id="PRU00335"/>
    </source>
</evidence>
<dbReference type="Pfam" id="PF14278">
    <property type="entry name" value="TetR_C_8"/>
    <property type="match status" value="1"/>
</dbReference>
<dbReference type="InterPro" id="IPR039532">
    <property type="entry name" value="TetR_C_Firmicutes"/>
</dbReference>
<evidence type="ECO:0000259" key="3">
    <source>
        <dbReference type="PROSITE" id="PS50977"/>
    </source>
</evidence>
<evidence type="ECO:0000313" key="5">
    <source>
        <dbReference type="Proteomes" id="UP000616547"/>
    </source>
</evidence>
<dbReference type="InterPro" id="IPR009057">
    <property type="entry name" value="Homeodomain-like_sf"/>
</dbReference>
<feature type="domain" description="HTH tetR-type" evidence="3">
    <location>
        <begin position="11"/>
        <end position="71"/>
    </location>
</feature>
<dbReference type="SUPFAM" id="SSF46689">
    <property type="entry name" value="Homeodomain-like"/>
    <property type="match status" value="1"/>
</dbReference>
<comment type="caution">
    <text evidence="4">The sequence shown here is derived from an EMBL/GenBank/DDBJ whole genome shotgun (WGS) entry which is preliminary data.</text>
</comment>
<organism evidence="4 5">
    <name type="scientific">Lactobacillus nasalidis</name>
    <dbReference type="NCBI Taxonomy" id="2797258"/>
    <lineage>
        <taxon>Bacteria</taxon>
        <taxon>Bacillati</taxon>
        <taxon>Bacillota</taxon>
        <taxon>Bacilli</taxon>
        <taxon>Lactobacillales</taxon>
        <taxon>Lactobacillaceae</taxon>
        <taxon>Lactobacillus</taxon>
    </lineage>
</organism>
<proteinExistence type="predicted"/>
<dbReference type="InterPro" id="IPR050624">
    <property type="entry name" value="HTH-type_Tx_Regulator"/>
</dbReference>
<dbReference type="Gene3D" id="1.10.357.10">
    <property type="entry name" value="Tetracycline Repressor, domain 2"/>
    <property type="match status" value="1"/>
</dbReference>
<keyword evidence="1 2" id="KW-0238">DNA-binding</keyword>
<evidence type="ECO:0000313" key="4">
    <source>
        <dbReference type="EMBL" id="GHW01923.1"/>
    </source>
</evidence>
<evidence type="ECO:0000256" key="1">
    <source>
        <dbReference type="ARBA" id="ARBA00023125"/>
    </source>
</evidence>
<dbReference type="PANTHER" id="PTHR43479">
    <property type="entry name" value="ACREF/ENVCD OPERON REPRESSOR-RELATED"/>
    <property type="match status" value="1"/>
</dbReference>